<evidence type="ECO:0000256" key="2">
    <source>
        <dbReference type="ARBA" id="ARBA00023239"/>
    </source>
</evidence>
<dbReference type="Pfam" id="PF14031">
    <property type="entry name" value="D-ser_dehydrat"/>
    <property type="match status" value="1"/>
</dbReference>
<keyword evidence="5" id="KW-1185">Reference proteome</keyword>
<evidence type="ECO:0000259" key="3">
    <source>
        <dbReference type="SMART" id="SM01119"/>
    </source>
</evidence>
<sequence length="368" mass="39748">MDISHLDTPSLIADLDAMSINIQLMQERINDLGLALRPHTKAHKIPAVAQMQIDAGAQGICVAKLGEAEVMAQGGIKDILITTPIAGQKKIQRLITLHQGHPDTRFIQVIDDHYHVVEIAKAASAANICVELMIEVECGQQRCGAQVGDALVELIQAIQITDGVSYAGVQAYSGHLQHVKGYCSRNEQARSVVVPLFDFIRSTLEPKGMAPQIISGGGTGTYTAYQGLGYSEIQAGSYLFMDAAYLAIGDETNATKNQQFSPALKVLSTVISQPTPSRTVIDAGMKCLSIDLGMPIVEGREGVRYQTGGDEHGILHHEEGCEIFELGQQVILLPSHCDTTLNNFDTLYAVQDGKVVSQWTIKGRGRSD</sequence>
<evidence type="ECO:0000313" key="5">
    <source>
        <dbReference type="Proteomes" id="UP000238707"/>
    </source>
</evidence>
<dbReference type="Gene3D" id="3.20.20.10">
    <property type="entry name" value="Alanine racemase"/>
    <property type="match status" value="1"/>
</dbReference>
<dbReference type="PANTHER" id="PTHR28004">
    <property type="entry name" value="ZGC:162816-RELATED"/>
    <property type="match status" value="1"/>
</dbReference>
<dbReference type="InterPro" id="IPR001608">
    <property type="entry name" value="Ala_racemase_N"/>
</dbReference>
<dbReference type="SUPFAM" id="SSF51419">
    <property type="entry name" value="PLP-binding barrel"/>
    <property type="match status" value="1"/>
</dbReference>
<comment type="caution">
    <text evidence="4">The sequence shown here is derived from an EMBL/GenBank/DDBJ whole genome shotgun (WGS) entry which is preliminary data.</text>
</comment>
<dbReference type="InterPro" id="IPR051466">
    <property type="entry name" value="D-amino_acid_metab_enzyme"/>
</dbReference>
<comment type="similarity">
    <text evidence="1">Belongs to the DSD1 family.</text>
</comment>
<dbReference type="AlphaFoldDB" id="A0A2S7VPN5"/>
<evidence type="ECO:0000256" key="1">
    <source>
        <dbReference type="ARBA" id="ARBA00005323"/>
    </source>
</evidence>
<dbReference type="EMBL" id="MSCI01000001">
    <property type="protein sequence ID" value="PQJ64107.1"/>
    <property type="molecule type" value="Genomic_DNA"/>
</dbReference>
<dbReference type="RefSeq" id="WP_105023748.1">
    <property type="nucleotide sequence ID" value="NZ_MSCI01000001.1"/>
</dbReference>
<gene>
    <name evidence="4" type="ORF">BTO10_04755</name>
</gene>
<organism evidence="4 5">
    <name type="scientific">Vibrio chagasii</name>
    <dbReference type="NCBI Taxonomy" id="170679"/>
    <lineage>
        <taxon>Bacteria</taxon>
        <taxon>Pseudomonadati</taxon>
        <taxon>Pseudomonadota</taxon>
        <taxon>Gammaproteobacteria</taxon>
        <taxon>Vibrionales</taxon>
        <taxon>Vibrionaceae</taxon>
        <taxon>Vibrio</taxon>
    </lineage>
</organism>
<name>A0A2S7VPN5_9VIBR</name>
<dbReference type="CDD" id="cd06819">
    <property type="entry name" value="PLPDE_III_LS_D-TA"/>
    <property type="match status" value="1"/>
</dbReference>
<accession>A0A2S7VPN5</accession>
<reference evidence="4 5" key="1">
    <citation type="submission" date="2016-12" db="EMBL/GenBank/DDBJ databases">
        <title>Diversity of luminous bacteria.</title>
        <authorList>
            <person name="Yoshizawa S."/>
            <person name="Kogure K."/>
        </authorList>
    </citation>
    <scope>NUCLEOTIDE SEQUENCE [LARGE SCALE GENOMIC DNA]</scope>
    <source>
        <strain evidence="4 5">LC2-408</strain>
    </source>
</reference>
<dbReference type="Gene3D" id="2.40.37.20">
    <property type="entry name" value="D-serine dehydratase-like domain"/>
    <property type="match status" value="1"/>
</dbReference>
<dbReference type="InterPro" id="IPR026956">
    <property type="entry name" value="D-ser_dehydrat-like_dom"/>
</dbReference>
<protein>
    <submittedName>
        <fullName evidence="4">Threonine aldolase</fullName>
    </submittedName>
</protein>
<dbReference type="Pfam" id="PF01168">
    <property type="entry name" value="Ala_racemase_N"/>
    <property type="match status" value="1"/>
</dbReference>
<dbReference type="InterPro" id="IPR029066">
    <property type="entry name" value="PLP-binding_barrel"/>
</dbReference>
<dbReference type="GO" id="GO:0036088">
    <property type="term" value="P:D-serine catabolic process"/>
    <property type="evidence" value="ECO:0007669"/>
    <property type="project" value="TreeGrafter"/>
</dbReference>
<dbReference type="InterPro" id="IPR042208">
    <property type="entry name" value="D-ser_dehydrat-like_sf"/>
</dbReference>
<dbReference type="SMART" id="SM01119">
    <property type="entry name" value="D-ser_dehydrat"/>
    <property type="match status" value="1"/>
</dbReference>
<dbReference type="PANTHER" id="PTHR28004:SF2">
    <property type="entry name" value="D-SERINE DEHYDRATASE"/>
    <property type="match status" value="1"/>
</dbReference>
<proteinExistence type="inferred from homology"/>
<keyword evidence="2" id="KW-0456">Lyase</keyword>
<feature type="domain" description="D-serine dehydratase-like" evidence="3">
    <location>
        <begin position="263"/>
        <end position="351"/>
    </location>
</feature>
<dbReference type="Proteomes" id="UP000238707">
    <property type="component" value="Unassembled WGS sequence"/>
</dbReference>
<dbReference type="GO" id="GO:0008721">
    <property type="term" value="F:D-serine ammonia-lyase activity"/>
    <property type="evidence" value="ECO:0007669"/>
    <property type="project" value="TreeGrafter"/>
</dbReference>
<evidence type="ECO:0000313" key="4">
    <source>
        <dbReference type="EMBL" id="PQJ64107.1"/>
    </source>
</evidence>